<gene>
    <name evidence="3" type="ORF">NTJ_10893</name>
</gene>
<dbReference type="EMBL" id="AP028917">
    <property type="protein sequence ID" value="BES98078.1"/>
    <property type="molecule type" value="Genomic_DNA"/>
</dbReference>
<feature type="coiled-coil region" evidence="1">
    <location>
        <begin position="21"/>
        <end position="48"/>
    </location>
</feature>
<name>A0ABN7B1F0_9HEMI</name>
<feature type="non-terminal residue" evidence="3">
    <location>
        <position position="1"/>
    </location>
</feature>
<keyword evidence="4" id="KW-1185">Reference proteome</keyword>
<sequence>ECQGLMEANRKLQTGASSVDSSLLQSQIDTLQWQLKQAESNRQMYKAVMEQVSKFLERVHKALEGGSPSKYPQRGKSRVPRSRSVHTVVTQSRASSPSPSHTINVHRANSITQMQDSYSSTYSRDCTWRGSRASAEDVAPERLSQDAFRLLRTVQSLLGTREPDLARVSDSSQRRDSTSMGSCSSLVQSSCCGTARESEDSKSNGGGPSTPQLSVGSNEDESGFSSMSSFHDAATNGDVVRVNGDVIRVNGDARAANGDARSTNGDARSTNGDARSTNGEGSHHELGLPLVEPHRHRRWSSTPVDTGFRQPLRVLWQGDRSSGAKLCLQNDRYSVKQNCVF</sequence>
<proteinExistence type="predicted"/>
<feature type="region of interest" description="Disordered" evidence="2">
    <location>
        <begin position="63"/>
        <end position="103"/>
    </location>
</feature>
<feature type="compositionally biased region" description="Basic residues" evidence="2">
    <location>
        <begin position="73"/>
        <end position="84"/>
    </location>
</feature>
<feature type="compositionally biased region" description="Polar residues" evidence="2">
    <location>
        <begin position="178"/>
        <end position="192"/>
    </location>
</feature>
<keyword evidence="1" id="KW-0175">Coiled coil</keyword>
<evidence type="ECO:0000313" key="3">
    <source>
        <dbReference type="EMBL" id="BES98078.1"/>
    </source>
</evidence>
<feature type="compositionally biased region" description="Polar residues" evidence="2">
    <location>
        <begin position="209"/>
        <end position="229"/>
    </location>
</feature>
<feature type="compositionally biased region" description="Basic and acidic residues" evidence="2">
    <location>
        <begin position="165"/>
        <end position="177"/>
    </location>
</feature>
<feature type="compositionally biased region" description="Polar residues" evidence="2">
    <location>
        <begin position="260"/>
        <end position="280"/>
    </location>
</feature>
<feature type="region of interest" description="Disordered" evidence="2">
    <location>
        <begin position="253"/>
        <end position="283"/>
    </location>
</feature>
<accession>A0ABN7B1F0</accession>
<feature type="compositionally biased region" description="Polar residues" evidence="2">
    <location>
        <begin position="85"/>
        <end position="103"/>
    </location>
</feature>
<protein>
    <submittedName>
        <fullName evidence="3">Uncharacterized protein</fullName>
    </submittedName>
</protein>
<evidence type="ECO:0000313" key="4">
    <source>
        <dbReference type="Proteomes" id="UP001307889"/>
    </source>
</evidence>
<dbReference type="Proteomes" id="UP001307889">
    <property type="component" value="Chromosome 9"/>
</dbReference>
<evidence type="ECO:0000256" key="1">
    <source>
        <dbReference type="SAM" id="Coils"/>
    </source>
</evidence>
<evidence type="ECO:0000256" key="2">
    <source>
        <dbReference type="SAM" id="MobiDB-lite"/>
    </source>
</evidence>
<feature type="region of interest" description="Disordered" evidence="2">
    <location>
        <begin position="165"/>
        <end position="230"/>
    </location>
</feature>
<reference evidence="3 4" key="1">
    <citation type="submission" date="2023-09" db="EMBL/GenBank/DDBJ databases">
        <title>Nesidiocoris tenuis whole genome shotgun sequence.</title>
        <authorList>
            <person name="Shibata T."/>
            <person name="Shimoda M."/>
            <person name="Kobayashi T."/>
            <person name="Uehara T."/>
        </authorList>
    </citation>
    <scope>NUCLEOTIDE SEQUENCE [LARGE SCALE GENOMIC DNA]</scope>
    <source>
        <strain evidence="3 4">Japan</strain>
    </source>
</reference>
<organism evidence="3 4">
    <name type="scientific">Nesidiocoris tenuis</name>
    <dbReference type="NCBI Taxonomy" id="355587"/>
    <lineage>
        <taxon>Eukaryota</taxon>
        <taxon>Metazoa</taxon>
        <taxon>Ecdysozoa</taxon>
        <taxon>Arthropoda</taxon>
        <taxon>Hexapoda</taxon>
        <taxon>Insecta</taxon>
        <taxon>Pterygota</taxon>
        <taxon>Neoptera</taxon>
        <taxon>Paraneoptera</taxon>
        <taxon>Hemiptera</taxon>
        <taxon>Heteroptera</taxon>
        <taxon>Panheteroptera</taxon>
        <taxon>Cimicomorpha</taxon>
        <taxon>Miridae</taxon>
        <taxon>Dicyphina</taxon>
        <taxon>Nesidiocoris</taxon>
    </lineage>
</organism>